<accession>E3MU97</accession>
<evidence type="ECO:0000256" key="1">
    <source>
        <dbReference type="SAM" id="MobiDB-lite"/>
    </source>
</evidence>
<dbReference type="EMBL" id="DS268479">
    <property type="protein sequence ID" value="EFP09738.1"/>
    <property type="molecule type" value="Genomic_DNA"/>
</dbReference>
<dbReference type="PANTHER" id="PTHR35374">
    <property type="entry name" value="CYCLIN-DEPENDENT KINASE 11A-LIKE"/>
    <property type="match status" value="1"/>
</dbReference>
<feature type="region of interest" description="Disordered" evidence="1">
    <location>
        <begin position="82"/>
        <end position="101"/>
    </location>
</feature>
<protein>
    <recommendedName>
        <fullName evidence="2">DUF8207 domain-containing protein</fullName>
    </recommendedName>
</protein>
<reference evidence="3" key="1">
    <citation type="submission" date="2007-07" db="EMBL/GenBank/DDBJ databases">
        <title>PCAP assembly of the Caenorhabditis remanei genome.</title>
        <authorList>
            <consortium name="The Caenorhabditis remanei Sequencing Consortium"/>
            <person name="Wilson R.K."/>
        </authorList>
    </citation>
    <scope>NUCLEOTIDE SEQUENCE [LARGE SCALE GENOMIC DNA]</scope>
    <source>
        <strain evidence="3">PB4641</strain>
    </source>
</reference>
<dbReference type="RefSeq" id="XP_003100261.2">
    <property type="nucleotide sequence ID" value="XM_003100213.2"/>
</dbReference>
<dbReference type="InParanoid" id="E3MU97"/>
<evidence type="ECO:0000313" key="3">
    <source>
        <dbReference type="EMBL" id="EFP09738.1"/>
    </source>
</evidence>
<sequence>MHSVVEIYDPKRRNDIVQSFLKNRKEHKLKNLQERTDLEHVEDYRMDVFKPILESNKKLQEEIIDEKNKIVETLNNFKAPTQRSIAPALSTSTPATPRNQSLIRKPSVTLPRDAPSLPSTSDLVVSNLIVGYLQDGTDRSNAGYSIKFNKDEKKYTIGNKDVSFDQNMIKVNDEKYTATVGLMELLIKKSPNIKNVTAEDTSNYQKILICSDALYQGFDKTCKRYNADSSDKWKFIKTNYFVAKTSTASGSSISFKPSPHVGGSVNTLYLPSDSNSLMDSLRLSIGSYQAGNSGEYNKIQAMLDELVRQKLIKKKDLGVIYLNIGM</sequence>
<dbReference type="KEGG" id="crq:GCK72_025605"/>
<keyword evidence="4" id="KW-1185">Reference proteome</keyword>
<dbReference type="GeneID" id="9826541"/>
<dbReference type="eggNOG" id="ENOG502S824">
    <property type="taxonomic scope" value="Eukaryota"/>
</dbReference>
<dbReference type="PANTHER" id="PTHR35374:SF1">
    <property type="entry name" value="PROTEIN KINASE DOMAIN-CONTAINING PROTEIN"/>
    <property type="match status" value="1"/>
</dbReference>
<feature type="domain" description="DUF8207" evidence="2">
    <location>
        <begin position="141"/>
        <end position="240"/>
    </location>
</feature>
<name>E3MU97_CAERE</name>
<dbReference type="OMA" id="NIFRLND"/>
<dbReference type="HOGENOM" id="CLU_031149_0_0_1"/>
<organism evidence="4">
    <name type="scientific">Caenorhabditis remanei</name>
    <name type="common">Caenorhabditis vulgaris</name>
    <dbReference type="NCBI Taxonomy" id="31234"/>
    <lineage>
        <taxon>Eukaryota</taxon>
        <taxon>Metazoa</taxon>
        <taxon>Ecdysozoa</taxon>
        <taxon>Nematoda</taxon>
        <taxon>Chromadorea</taxon>
        <taxon>Rhabditida</taxon>
        <taxon>Rhabditina</taxon>
        <taxon>Rhabditomorpha</taxon>
        <taxon>Rhabditoidea</taxon>
        <taxon>Rhabditidae</taxon>
        <taxon>Peloderinae</taxon>
        <taxon>Caenorhabditis</taxon>
    </lineage>
</organism>
<evidence type="ECO:0000259" key="2">
    <source>
        <dbReference type="Pfam" id="PF26634"/>
    </source>
</evidence>
<gene>
    <name evidence="3" type="ORF">CRE_21908</name>
</gene>
<evidence type="ECO:0000313" key="4">
    <source>
        <dbReference type="Proteomes" id="UP000008281"/>
    </source>
</evidence>
<dbReference type="InterPro" id="IPR058520">
    <property type="entry name" value="DUF8207"/>
</dbReference>
<proteinExistence type="predicted"/>
<dbReference type="CTD" id="9826541"/>
<dbReference type="Proteomes" id="UP000008281">
    <property type="component" value="Unassembled WGS sequence"/>
</dbReference>
<dbReference type="AlphaFoldDB" id="E3MU97"/>
<dbReference type="OrthoDB" id="7482566at2759"/>
<dbReference type="Pfam" id="PF26634">
    <property type="entry name" value="DUF8207"/>
    <property type="match status" value="1"/>
</dbReference>